<evidence type="ECO:0000256" key="3">
    <source>
        <dbReference type="ARBA" id="ARBA00022833"/>
    </source>
</evidence>
<dbReference type="Proteomes" id="UP000030745">
    <property type="component" value="Unassembled WGS sequence"/>
</dbReference>
<evidence type="ECO:0000259" key="5">
    <source>
        <dbReference type="PROSITE" id="PS50178"/>
    </source>
</evidence>
<dbReference type="InterPro" id="IPR013083">
    <property type="entry name" value="Znf_RING/FYVE/PHD"/>
</dbReference>
<keyword evidence="1" id="KW-0479">Metal-binding</keyword>
<dbReference type="OrthoDB" id="70570at2759"/>
<evidence type="ECO:0000256" key="2">
    <source>
        <dbReference type="ARBA" id="ARBA00022771"/>
    </source>
</evidence>
<keyword evidence="2 4" id="KW-0863">Zinc-finger</keyword>
<reference evidence="6 7" key="1">
    <citation type="journal article" date="2013" name="PLoS Genet.">
        <title>Distinctive expansion of potential virulence genes in the genome of the oomycete fish pathogen Saprolegnia parasitica.</title>
        <authorList>
            <person name="Jiang R.H."/>
            <person name="de Bruijn I."/>
            <person name="Haas B.J."/>
            <person name="Belmonte R."/>
            <person name="Lobach L."/>
            <person name="Christie J."/>
            <person name="van den Ackerveken G."/>
            <person name="Bottin A."/>
            <person name="Bulone V."/>
            <person name="Diaz-Moreno S.M."/>
            <person name="Dumas B."/>
            <person name="Fan L."/>
            <person name="Gaulin E."/>
            <person name="Govers F."/>
            <person name="Grenville-Briggs L.J."/>
            <person name="Horner N.R."/>
            <person name="Levin J.Z."/>
            <person name="Mammella M."/>
            <person name="Meijer H.J."/>
            <person name="Morris P."/>
            <person name="Nusbaum C."/>
            <person name="Oome S."/>
            <person name="Phillips A.J."/>
            <person name="van Rooyen D."/>
            <person name="Rzeszutek E."/>
            <person name="Saraiva M."/>
            <person name="Secombes C.J."/>
            <person name="Seidl M.F."/>
            <person name="Snel B."/>
            <person name="Stassen J.H."/>
            <person name="Sykes S."/>
            <person name="Tripathy S."/>
            <person name="van den Berg H."/>
            <person name="Vega-Arreguin J.C."/>
            <person name="Wawra S."/>
            <person name="Young S.K."/>
            <person name="Zeng Q."/>
            <person name="Dieguez-Uribeondo J."/>
            <person name="Russ C."/>
            <person name="Tyler B.M."/>
            <person name="van West P."/>
        </authorList>
    </citation>
    <scope>NUCLEOTIDE SEQUENCE [LARGE SCALE GENOMIC DNA]</scope>
    <source>
        <strain evidence="6 7">CBS 223.65</strain>
    </source>
</reference>
<keyword evidence="3" id="KW-0862">Zinc</keyword>
<accession>A0A067BDR7</accession>
<dbReference type="GO" id="GO:0033565">
    <property type="term" value="C:ESCRT-0 complex"/>
    <property type="evidence" value="ECO:0007669"/>
    <property type="project" value="TreeGrafter"/>
</dbReference>
<dbReference type="Pfam" id="PF01363">
    <property type="entry name" value="FYVE"/>
    <property type="match status" value="1"/>
</dbReference>
<dbReference type="GO" id="GO:0008270">
    <property type="term" value="F:zinc ion binding"/>
    <property type="evidence" value="ECO:0007669"/>
    <property type="project" value="UniProtKB-KW"/>
</dbReference>
<proteinExistence type="predicted"/>
<dbReference type="RefSeq" id="XP_012213073.1">
    <property type="nucleotide sequence ID" value="XM_012357683.1"/>
</dbReference>
<evidence type="ECO:0000256" key="4">
    <source>
        <dbReference type="PROSITE-ProRule" id="PRU00091"/>
    </source>
</evidence>
<name>A0A067BDR7_SAPPC</name>
<dbReference type="KEGG" id="spar:SPRG_18242"/>
<dbReference type="VEuPathDB" id="FungiDB:SPRG_18242"/>
<sequence>MLSDHLGRNYLAALRIVRDARKASSAPPPWVCFNTHTRCMCCEAPFTWNSTSQSEAQANRDQHNCRSCGWLVCDGCSEKRKPLPEYGINTPVRVCDKCFYKA</sequence>
<protein>
    <recommendedName>
        <fullName evidence="5">FYVE-type domain-containing protein</fullName>
    </recommendedName>
</protein>
<dbReference type="InterPro" id="IPR000306">
    <property type="entry name" value="Znf_FYVE"/>
</dbReference>
<evidence type="ECO:0000313" key="6">
    <source>
        <dbReference type="EMBL" id="KDO16218.1"/>
    </source>
</evidence>
<evidence type="ECO:0000313" key="7">
    <source>
        <dbReference type="Proteomes" id="UP000030745"/>
    </source>
</evidence>
<dbReference type="InterPro" id="IPR011011">
    <property type="entry name" value="Znf_FYVE_PHD"/>
</dbReference>
<organism evidence="6 7">
    <name type="scientific">Saprolegnia parasitica (strain CBS 223.65)</name>
    <dbReference type="NCBI Taxonomy" id="695850"/>
    <lineage>
        <taxon>Eukaryota</taxon>
        <taxon>Sar</taxon>
        <taxon>Stramenopiles</taxon>
        <taxon>Oomycota</taxon>
        <taxon>Saprolegniomycetes</taxon>
        <taxon>Saprolegniales</taxon>
        <taxon>Saprolegniaceae</taxon>
        <taxon>Saprolegnia</taxon>
    </lineage>
</organism>
<keyword evidence="7" id="KW-1185">Reference proteome</keyword>
<dbReference type="PROSITE" id="PS50178">
    <property type="entry name" value="ZF_FYVE"/>
    <property type="match status" value="1"/>
</dbReference>
<dbReference type="InterPro" id="IPR017455">
    <property type="entry name" value="Znf_FYVE-rel"/>
</dbReference>
<gene>
    <name evidence="6" type="ORF">SPRG_18242</name>
</gene>
<dbReference type="AlphaFoldDB" id="A0A067BDR7"/>
<dbReference type="EMBL" id="KK584260">
    <property type="protein sequence ID" value="KDO16218.1"/>
    <property type="molecule type" value="Genomic_DNA"/>
</dbReference>
<evidence type="ECO:0000256" key="1">
    <source>
        <dbReference type="ARBA" id="ARBA00022723"/>
    </source>
</evidence>
<dbReference type="GO" id="GO:0043130">
    <property type="term" value="F:ubiquitin binding"/>
    <property type="evidence" value="ECO:0007669"/>
    <property type="project" value="TreeGrafter"/>
</dbReference>
<dbReference type="SUPFAM" id="SSF57903">
    <property type="entry name" value="FYVE/PHD zinc finger"/>
    <property type="match status" value="1"/>
</dbReference>
<dbReference type="PANTHER" id="PTHR47794:SF1">
    <property type="entry name" value="VACUOLAR PROTEIN SORTING-ASSOCIATED PROTEIN 27"/>
    <property type="match status" value="1"/>
</dbReference>
<dbReference type="GeneID" id="24139767"/>
<feature type="domain" description="FYVE-type" evidence="5">
    <location>
        <begin position="33"/>
        <end position="102"/>
    </location>
</feature>
<dbReference type="GO" id="GO:0043328">
    <property type="term" value="P:protein transport to vacuole involved in ubiquitin-dependent protein catabolic process via the multivesicular body sorting pathway"/>
    <property type="evidence" value="ECO:0007669"/>
    <property type="project" value="TreeGrafter"/>
</dbReference>
<dbReference type="GO" id="GO:0032266">
    <property type="term" value="F:phosphatidylinositol-3-phosphate binding"/>
    <property type="evidence" value="ECO:0007669"/>
    <property type="project" value="TreeGrafter"/>
</dbReference>
<dbReference type="Gene3D" id="3.30.40.10">
    <property type="entry name" value="Zinc/RING finger domain, C3HC4 (zinc finger)"/>
    <property type="match status" value="1"/>
</dbReference>
<dbReference type="SMART" id="SM00064">
    <property type="entry name" value="FYVE"/>
    <property type="match status" value="1"/>
</dbReference>
<dbReference type="GO" id="GO:0006623">
    <property type="term" value="P:protein targeting to vacuole"/>
    <property type="evidence" value="ECO:0007669"/>
    <property type="project" value="TreeGrafter"/>
</dbReference>
<dbReference type="PANTHER" id="PTHR47794">
    <property type="entry name" value="VACUOLAR PROTEIN SORTING-ASSOCIATED PROTEIN 27"/>
    <property type="match status" value="1"/>
</dbReference>